<dbReference type="EMBL" id="FNFE01000005">
    <property type="protein sequence ID" value="SDK55735.1"/>
    <property type="molecule type" value="Genomic_DNA"/>
</dbReference>
<keyword evidence="1" id="KW-0812">Transmembrane</keyword>
<reference evidence="3" key="1">
    <citation type="submission" date="2016-10" db="EMBL/GenBank/DDBJ databases">
        <authorList>
            <person name="Varghese N."/>
            <person name="Submissions S."/>
        </authorList>
    </citation>
    <scope>NUCLEOTIDE SEQUENCE [LARGE SCALE GENOMIC DNA]</scope>
    <source>
        <strain evidence="3">B4,CECT 8067,JCM 17497</strain>
    </source>
</reference>
<feature type="transmembrane region" description="Helical" evidence="1">
    <location>
        <begin position="39"/>
        <end position="57"/>
    </location>
</feature>
<dbReference type="AlphaFoldDB" id="A0A1G9CWE1"/>
<keyword evidence="3" id="KW-1185">Reference proteome</keyword>
<keyword evidence="1" id="KW-1133">Transmembrane helix</keyword>
<evidence type="ECO:0000313" key="2">
    <source>
        <dbReference type="EMBL" id="SDK55735.1"/>
    </source>
</evidence>
<accession>A0A1G9CWE1</accession>
<sequence length="63" mass="6806">MAVQTIESRTVGTAGALAVGFLLLAAAGVWFILTQGWGLIFEITYLLVLVIALSLIVDRLFIR</sequence>
<dbReference type="RefSeq" id="WP_245724235.1">
    <property type="nucleotide sequence ID" value="NZ_FNFE01000005.1"/>
</dbReference>
<evidence type="ECO:0000256" key="1">
    <source>
        <dbReference type="SAM" id="Phobius"/>
    </source>
</evidence>
<dbReference type="STRING" id="1095776.SAMN04515672_3326"/>
<protein>
    <submittedName>
        <fullName evidence="2">Uncharacterized protein</fullName>
    </submittedName>
</protein>
<name>A0A1G9CWE1_9EURY</name>
<gene>
    <name evidence="2" type="ORF">SAMN04515672_3326</name>
</gene>
<proteinExistence type="predicted"/>
<evidence type="ECO:0000313" key="3">
    <source>
        <dbReference type="Proteomes" id="UP000198882"/>
    </source>
</evidence>
<organism evidence="2 3">
    <name type="scientific">Natronorubrum texcoconense</name>
    <dbReference type="NCBI Taxonomy" id="1095776"/>
    <lineage>
        <taxon>Archaea</taxon>
        <taxon>Methanobacteriati</taxon>
        <taxon>Methanobacteriota</taxon>
        <taxon>Stenosarchaea group</taxon>
        <taxon>Halobacteria</taxon>
        <taxon>Halobacteriales</taxon>
        <taxon>Natrialbaceae</taxon>
        <taxon>Natronorubrum</taxon>
    </lineage>
</organism>
<feature type="transmembrane region" description="Helical" evidence="1">
    <location>
        <begin position="12"/>
        <end position="33"/>
    </location>
</feature>
<dbReference type="Proteomes" id="UP000198882">
    <property type="component" value="Unassembled WGS sequence"/>
</dbReference>
<keyword evidence="1" id="KW-0472">Membrane</keyword>